<keyword evidence="10" id="KW-0175">Coiled coil</keyword>
<evidence type="ECO:0000259" key="12">
    <source>
        <dbReference type="Pfam" id="PF15511"/>
    </source>
</evidence>
<evidence type="ECO:0000256" key="11">
    <source>
        <dbReference type="SAM" id="MobiDB-lite"/>
    </source>
</evidence>
<protein>
    <recommendedName>
        <fullName evidence="9">Histone H4</fullName>
    </recommendedName>
</protein>
<comment type="similarity">
    <text evidence="4 9">Belongs to the histone H4 family.</text>
</comment>
<dbReference type="GO" id="GO:0046982">
    <property type="term" value="F:protein heterodimerization activity"/>
    <property type="evidence" value="ECO:0007669"/>
    <property type="project" value="InterPro"/>
</dbReference>
<dbReference type="EMBL" id="JACMSC010000002">
    <property type="protein sequence ID" value="KAG6531309.1"/>
    <property type="molecule type" value="Genomic_DNA"/>
</dbReference>
<evidence type="ECO:0000256" key="8">
    <source>
        <dbReference type="ARBA" id="ARBA00023269"/>
    </source>
</evidence>
<dbReference type="GO" id="GO:0003677">
    <property type="term" value="F:DNA binding"/>
    <property type="evidence" value="ECO:0007669"/>
    <property type="project" value="UniProtKB-KW"/>
</dbReference>
<dbReference type="PRINTS" id="PR00623">
    <property type="entry name" value="HISTONEH4"/>
</dbReference>
<evidence type="ECO:0000313" key="13">
    <source>
        <dbReference type="EMBL" id="KAG6531309.1"/>
    </source>
</evidence>
<keyword evidence="5 9" id="KW-0158">Chromosome</keyword>
<sequence>MNESDSDSARITRSDQRLPSLPVKTKKLAVSSHVFSLPLGTMALFSFWHTRFQFTAGALFLQLQELEGKLAEEIKCRDRAERKLKKAIKKLESSSALGGNRQMEMPLSSVSSSSSQCFSVARSGLQDVEMRPCSLGSEDLIKGDDASGSSMGESAHRVVSQDDNKLALVPVGEQLVDTKDNVQRVLLALRNAKEQLIQSIRMRADIYPSTDYFAYQRIKLPYHLKSVPKSSKLVSATIKPSPGRVPSIPSSSRLPGVLPSGEAMSGRGKGGKGLGKGGAKRHRKVLRDNIQGITKPAIRRLARRGGVKRISGLIYEETRGVLKIFLENVIRDAVTYTEHARRKTVTAMDVVYALKRQGRTLYGFGG</sequence>
<keyword evidence="6 9" id="KW-0238">DNA-binding</keyword>
<dbReference type="FunFam" id="1.10.20.10:FF:000002">
    <property type="entry name" value="Histone H4"/>
    <property type="match status" value="1"/>
</dbReference>
<evidence type="ECO:0000256" key="2">
    <source>
        <dbReference type="ARBA" id="ARBA00004123"/>
    </source>
</evidence>
<keyword evidence="14" id="KW-1185">Reference proteome</keyword>
<comment type="caution">
    <text evidence="13">The sequence shown here is derived from an EMBL/GenBank/DDBJ whole genome shotgun (WGS) entry which is preliminary data.</text>
</comment>
<evidence type="ECO:0000256" key="10">
    <source>
        <dbReference type="SAM" id="Coils"/>
    </source>
</evidence>
<comment type="subcellular location">
    <subcellularLocation>
        <location evidence="3">Chromosome</location>
    </subcellularLocation>
    <subcellularLocation>
        <location evidence="2">Nucleus</location>
    </subcellularLocation>
</comment>
<dbReference type="InterPro" id="IPR009072">
    <property type="entry name" value="Histone-fold"/>
</dbReference>
<dbReference type="SMART" id="SM00417">
    <property type="entry name" value="H4"/>
    <property type="match status" value="1"/>
</dbReference>
<dbReference type="SUPFAM" id="SSF47113">
    <property type="entry name" value="Histone-fold"/>
    <property type="match status" value="1"/>
</dbReference>
<comment type="function">
    <text evidence="1 9">Core component of nucleosome. Nucleosomes wrap and compact DNA into chromatin, limiting DNA accessibility to the cellular machineries which require DNA as a template. Histones thereby play a central role in transcription regulation, DNA repair, DNA replication and chromosomal stability. DNA accessibility is regulated via a complex set of post-translational modifications of histones, also called histone code, and nucleosome remodeling.</text>
</comment>
<feature type="coiled-coil region" evidence="10">
    <location>
        <begin position="63"/>
        <end position="97"/>
    </location>
</feature>
<reference evidence="13 14" key="1">
    <citation type="submission" date="2020-08" db="EMBL/GenBank/DDBJ databases">
        <title>Plant Genome Project.</title>
        <authorList>
            <person name="Zhang R.-G."/>
        </authorList>
    </citation>
    <scope>NUCLEOTIDE SEQUENCE [LARGE SCALE GENOMIC DNA]</scope>
    <source>
        <tissue evidence="13">Rhizome</tissue>
    </source>
</reference>
<evidence type="ECO:0000256" key="7">
    <source>
        <dbReference type="ARBA" id="ARBA00023242"/>
    </source>
</evidence>
<dbReference type="Gene3D" id="1.10.20.10">
    <property type="entry name" value="Histone, subunit A"/>
    <property type="match status" value="1"/>
</dbReference>
<proteinExistence type="inferred from homology"/>
<keyword evidence="7 9" id="KW-0539">Nucleus</keyword>
<evidence type="ECO:0000256" key="1">
    <source>
        <dbReference type="ARBA" id="ARBA00002001"/>
    </source>
</evidence>
<evidence type="ECO:0000313" key="14">
    <source>
        <dbReference type="Proteomes" id="UP000734854"/>
    </source>
</evidence>
<dbReference type="CDD" id="cd22912">
    <property type="entry name" value="HFD_H4"/>
    <property type="match status" value="1"/>
</dbReference>
<dbReference type="InterPro" id="IPR035425">
    <property type="entry name" value="CENP-T/H4_C"/>
</dbReference>
<feature type="compositionally biased region" description="Gly residues" evidence="11">
    <location>
        <begin position="267"/>
        <end position="277"/>
    </location>
</feature>
<dbReference type="InterPro" id="IPR019809">
    <property type="entry name" value="Histone_H4_CS"/>
</dbReference>
<feature type="region of interest" description="Disordered" evidence="11">
    <location>
        <begin position="238"/>
        <end position="281"/>
    </location>
</feature>
<dbReference type="GO" id="GO:0005634">
    <property type="term" value="C:nucleus"/>
    <property type="evidence" value="ECO:0007669"/>
    <property type="project" value="UniProtKB-SubCell"/>
</dbReference>
<dbReference type="GO" id="GO:0000786">
    <property type="term" value="C:nucleosome"/>
    <property type="evidence" value="ECO:0007669"/>
    <property type="project" value="UniProtKB-KW"/>
</dbReference>
<dbReference type="AlphaFoldDB" id="A0A8J5HV17"/>
<dbReference type="PROSITE" id="PS00047">
    <property type="entry name" value="HISTONE_H4"/>
    <property type="match status" value="1"/>
</dbReference>
<dbReference type="PANTHER" id="PTHR10484">
    <property type="entry name" value="HISTONE H4"/>
    <property type="match status" value="1"/>
</dbReference>
<evidence type="ECO:0000256" key="9">
    <source>
        <dbReference type="RuleBase" id="RU000528"/>
    </source>
</evidence>
<feature type="domain" description="CENP-T/Histone H4 histone fold" evidence="12">
    <location>
        <begin position="308"/>
        <end position="359"/>
    </location>
</feature>
<dbReference type="Pfam" id="PF15511">
    <property type="entry name" value="CENP-T_C"/>
    <property type="match status" value="1"/>
</dbReference>
<evidence type="ECO:0000256" key="3">
    <source>
        <dbReference type="ARBA" id="ARBA00004286"/>
    </source>
</evidence>
<accession>A0A8J5HV17</accession>
<comment type="subunit">
    <text evidence="9">The nucleosome is a histone octamer containing two molecules each of H2A, H2B, H3 and H4 assembled in one H3-H4 heterotetramer and two H2A-H2B heterodimers. The octamer wraps approximately 147 bp of DNA.</text>
</comment>
<dbReference type="InterPro" id="IPR001951">
    <property type="entry name" value="Histone_H4"/>
</dbReference>
<name>A0A8J5HV17_ZINOF</name>
<evidence type="ECO:0000256" key="5">
    <source>
        <dbReference type="ARBA" id="ARBA00022454"/>
    </source>
</evidence>
<evidence type="ECO:0000256" key="6">
    <source>
        <dbReference type="ARBA" id="ARBA00023125"/>
    </source>
</evidence>
<organism evidence="13 14">
    <name type="scientific">Zingiber officinale</name>
    <name type="common">Ginger</name>
    <name type="synonym">Amomum zingiber</name>
    <dbReference type="NCBI Taxonomy" id="94328"/>
    <lineage>
        <taxon>Eukaryota</taxon>
        <taxon>Viridiplantae</taxon>
        <taxon>Streptophyta</taxon>
        <taxon>Embryophyta</taxon>
        <taxon>Tracheophyta</taxon>
        <taxon>Spermatophyta</taxon>
        <taxon>Magnoliopsida</taxon>
        <taxon>Liliopsida</taxon>
        <taxon>Zingiberales</taxon>
        <taxon>Zingiberaceae</taxon>
        <taxon>Zingiber</taxon>
    </lineage>
</organism>
<gene>
    <name evidence="13" type="ORF">ZIOFF_005114</name>
</gene>
<keyword evidence="8 9" id="KW-0544">Nucleosome core</keyword>
<dbReference type="GO" id="GO:0030527">
    <property type="term" value="F:structural constituent of chromatin"/>
    <property type="evidence" value="ECO:0007669"/>
    <property type="project" value="InterPro"/>
</dbReference>
<evidence type="ECO:0000256" key="4">
    <source>
        <dbReference type="ARBA" id="ARBA00006564"/>
    </source>
</evidence>
<dbReference type="Proteomes" id="UP000734854">
    <property type="component" value="Unassembled WGS sequence"/>
</dbReference>